<evidence type="ECO:0000313" key="3">
    <source>
        <dbReference type="EMBL" id="CAF4053949.1"/>
    </source>
</evidence>
<dbReference type="Proteomes" id="UP000663868">
    <property type="component" value="Unassembled WGS sequence"/>
</dbReference>
<comment type="caution">
    <text evidence="2">The sequence shown here is derived from an EMBL/GenBank/DDBJ whole genome shotgun (WGS) entry which is preliminary data.</text>
</comment>
<dbReference type="Proteomes" id="UP000663881">
    <property type="component" value="Unassembled WGS sequence"/>
</dbReference>
<evidence type="ECO:0000313" key="1">
    <source>
        <dbReference type="EMBL" id="CAF0775639.1"/>
    </source>
</evidence>
<evidence type="ECO:0000313" key="4">
    <source>
        <dbReference type="EMBL" id="CAF4134804.1"/>
    </source>
</evidence>
<sequence length="144" mass="15777">MVVNQAAKPNIHIHDFTNKRLSDEPLAALGITCDNDGVNCCDDCLYRNNGALGRTRNGRLVRCSHIGSYVDDDGDCAIDPNYCVRLCFCPVCPIRSGGFRPNPDDPNCLDRCLEFTYETVPTTTTTTTTAAKTITLNRGADDEL</sequence>
<dbReference type="AlphaFoldDB" id="A0A813VXU7"/>
<name>A0A813VXU7_9BILA</name>
<dbReference type="Proteomes" id="UP000663891">
    <property type="component" value="Unassembled WGS sequence"/>
</dbReference>
<dbReference type="EMBL" id="CAJNOE010000033">
    <property type="protein sequence ID" value="CAF0775639.1"/>
    <property type="molecule type" value="Genomic_DNA"/>
</dbReference>
<organism evidence="2 5">
    <name type="scientific">Adineta steineri</name>
    <dbReference type="NCBI Taxonomy" id="433720"/>
    <lineage>
        <taxon>Eukaryota</taxon>
        <taxon>Metazoa</taxon>
        <taxon>Spiralia</taxon>
        <taxon>Gnathifera</taxon>
        <taxon>Rotifera</taxon>
        <taxon>Eurotatoria</taxon>
        <taxon>Bdelloidea</taxon>
        <taxon>Adinetida</taxon>
        <taxon>Adinetidae</taxon>
        <taxon>Adineta</taxon>
    </lineage>
</organism>
<accession>A0A813VXU7</accession>
<proteinExistence type="predicted"/>
<protein>
    <submittedName>
        <fullName evidence="2">Uncharacterized protein</fullName>
    </submittedName>
</protein>
<gene>
    <name evidence="1" type="ORF">IZO911_LOCUS5537</name>
    <name evidence="4" type="ORF">KXQ929_LOCUS36371</name>
    <name evidence="3" type="ORF">OKA104_LOCUS32964</name>
    <name evidence="2" type="ORF">VCS650_LOCUS6357</name>
</gene>
<reference evidence="2" key="1">
    <citation type="submission" date="2021-02" db="EMBL/GenBank/DDBJ databases">
        <authorList>
            <person name="Nowell W R."/>
        </authorList>
    </citation>
    <scope>NUCLEOTIDE SEQUENCE</scope>
</reference>
<evidence type="ECO:0000313" key="5">
    <source>
        <dbReference type="Proteomes" id="UP000663891"/>
    </source>
</evidence>
<dbReference type="EMBL" id="CAJNON010000039">
    <property type="protein sequence ID" value="CAF0845220.1"/>
    <property type="molecule type" value="Genomic_DNA"/>
</dbReference>
<dbReference type="Proteomes" id="UP000663860">
    <property type="component" value="Unassembled WGS sequence"/>
</dbReference>
<dbReference type="EMBL" id="CAJOAY010004083">
    <property type="protein sequence ID" value="CAF4053949.1"/>
    <property type="molecule type" value="Genomic_DNA"/>
</dbReference>
<dbReference type="EMBL" id="CAJOBB010005624">
    <property type="protein sequence ID" value="CAF4134804.1"/>
    <property type="molecule type" value="Genomic_DNA"/>
</dbReference>
<evidence type="ECO:0000313" key="2">
    <source>
        <dbReference type="EMBL" id="CAF0845220.1"/>
    </source>
</evidence>